<dbReference type="KEGG" id="cgh:CGC50_04125"/>
<name>A0A250FSP8_9FLAO</name>
<evidence type="ECO:0000256" key="3">
    <source>
        <dbReference type="ARBA" id="ARBA00022989"/>
    </source>
</evidence>
<proteinExistence type="predicted"/>
<comment type="subcellular location">
    <subcellularLocation>
        <location evidence="1">Membrane</location>
        <topology evidence="1">Multi-pass membrane protein</topology>
    </subcellularLocation>
</comment>
<keyword evidence="2 5" id="KW-0812">Transmembrane</keyword>
<feature type="transmembrane region" description="Helical" evidence="5">
    <location>
        <begin position="6"/>
        <end position="24"/>
    </location>
</feature>
<evidence type="ECO:0000313" key="6">
    <source>
        <dbReference type="EMBL" id="ATA88133.1"/>
    </source>
</evidence>
<accession>A0A250FSP8</accession>
<dbReference type="AlphaFoldDB" id="A0A250FSP8"/>
<dbReference type="OMA" id="RIWILWI"/>
<sequence>MDKKTTALVSYITLIGWLIAFFTGKDDADDFVKFHFRQSLGLHITSFVFCIVLGIIISIVPALSFLGLIGLVFFVLMVLGAINANKGEKTPLPIIGQYFLEK</sequence>
<organism evidence="6 7">
    <name type="scientific">Capnocytophaga gingivalis</name>
    <dbReference type="NCBI Taxonomy" id="1017"/>
    <lineage>
        <taxon>Bacteria</taxon>
        <taxon>Pseudomonadati</taxon>
        <taxon>Bacteroidota</taxon>
        <taxon>Flavobacteriia</taxon>
        <taxon>Flavobacteriales</taxon>
        <taxon>Flavobacteriaceae</taxon>
        <taxon>Capnocytophaga</taxon>
    </lineage>
</organism>
<evidence type="ECO:0000256" key="4">
    <source>
        <dbReference type="ARBA" id="ARBA00023136"/>
    </source>
</evidence>
<dbReference type="EMBL" id="CP022386">
    <property type="protein sequence ID" value="ATA88133.1"/>
    <property type="molecule type" value="Genomic_DNA"/>
</dbReference>
<keyword evidence="4 5" id="KW-0472">Membrane</keyword>
<evidence type="ECO:0000313" key="7">
    <source>
        <dbReference type="Proteomes" id="UP000217250"/>
    </source>
</evidence>
<dbReference type="Proteomes" id="UP000217250">
    <property type="component" value="Chromosome"/>
</dbReference>
<dbReference type="RefSeq" id="WP_002670116.1">
    <property type="nucleotide sequence ID" value="NZ_CAUOUD010000011.1"/>
</dbReference>
<protein>
    <submittedName>
        <fullName evidence="6">DUF4870 domain-containing protein</fullName>
    </submittedName>
</protein>
<dbReference type="InterPro" id="IPR019109">
    <property type="entry name" value="MamF_MmsF"/>
</dbReference>
<evidence type="ECO:0000256" key="2">
    <source>
        <dbReference type="ARBA" id="ARBA00022692"/>
    </source>
</evidence>
<evidence type="ECO:0000256" key="5">
    <source>
        <dbReference type="SAM" id="Phobius"/>
    </source>
</evidence>
<reference evidence="7" key="1">
    <citation type="submission" date="2017-06" db="EMBL/GenBank/DDBJ databases">
        <title>Capnocytophaga spp. assemblies.</title>
        <authorList>
            <person name="Gulvik C.A."/>
        </authorList>
    </citation>
    <scope>NUCLEOTIDE SEQUENCE [LARGE SCALE GENOMIC DNA]</scope>
    <source>
        <strain evidence="7">H1496</strain>
    </source>
</reference>
<dbReference type="Pfam" id="PF09685">
    <property type="entry name" value="MamF_MmsF"/>
    <property type="match status" value="1"/>
</dbReference>
<dbReference type="GeneID" id="84807749"/>
<feature type="transmembrane region" description="Helical" evidence="5">
    <location>
        <begin position="40"/>
        <end position="59"/>
    </location>
</feature>
<keyword evidence="3 5" id="KW-1133">Transmembrane helix</keyword>
<evidence type="ECO:0000256" key="1">
    <source>
        <dbReference type="ARBA" id="ARBA00004141"/>
    </source>
</evidence>
<feature type="transmembrane region" description="Helical" evidence="5">
    <location>
        <begin position="65"/>
        <end position="84"/>
    </location>
</feature>
<dbReference type="OrthoDB" id="6400719at2"/>
<gene>
    <name evidence="6" type="ORF">CGC50_04125</name>
</gene>